<name>A0ABD1W4A8_9LAMI</name>
<organism evidence="6 7">
    <name type="scientific">Forsythia ovata</name>
    <dbReference type="NCBI Taxonomy" id="205694"/>
    <lineage>
        <taxon>Eukaryota</taxon>
        <taxon>Viridiplantae</taxon>
        <taxon>Streptophyta</taxon>
        <taxon>Embryophyta</taxon>
        <taxon>Tracheophyta</taxon>
        <taxon>Spermatophyta</taxon>
        <taxon>Magnoliopsida</taxon>
        <taxon>eudicotyledons</taxon>
        <taxon>Gunneridae</taxon>
        <taxon>Pentapetalae</taxon>
        <taxon>asterids</taxon>
        <taxon>lamiids</taxon>
        <taxon>Lamiales</taxon>
        <taxon>Oleaceae</taxon>
        <taxon>Forsythieae</taxon>
        <taxon>Forsythia</taxon>
    </lineage>
</organism>
<dbReference type="Gene3D" id="3.30.2170.10">
    <property type="entry name" value="archaeoglobus fulgidus dsm 4304 superfamily"/>
    <property type="match status" value="1"/>
</dbReference>
<dbReference type="PANTHER" id="PTHR28511">
    <property type="entry name" value="ENDONUCLEASE V"/>
    <property type="match status" value="1"/>
</dbReference>
<dbReference type="GO" id="GO:0005737">
    <property type="term" value="C:cytoplasm"/>
    <property type="evidence" value="ECO:0007669"/>
    <property type="project" value="UniProtKB-SubCell"/>
</dbReference>
<evidence type="ECO:0000256" key="2">
    <source>
        <dbReference type="ARBA" id="ARBA00022490"/>
    </source>
</evidence>
<dbReference type="EMBL" id="JBFOLJ010000004">
    <property type="protein sequence ID" value="KAL2544498.1"/>
    <property type="molecule type" value="Genomic_DNA"/>
</dbReference>
<keyword evidence="7" id="KW-1185">Reference proteome</keyword>
<dbReference type="Proteomes" id="UP001604277">
    <property type="component" value="Unassembled WGS sequence"/>
</dbReference>
<dbReference type="GO" id="GO:0016787">
    <property type="term" value="F:hydrolase activity"/>
    <property type="evidence" value="ECO:0007669"/>
    <property type="project" value="UniProtKB-KW"/>
</dbReference>
<protein>
    <submittedName>
        <fullName evidence="6">Endonuclease V family protein</fullName>
    </submittedName>
</protein>
<dbReference type="InterPro" id="IPR007581">
    <property type="entry name" value="Endonuclease-V"/>
</dbReference>
<keyword evidence="4 6" id="KW-0255">Endonuclease</keyword>
<gene>
    <name evidence="6" type="ORF">Fot_13731</name>
</gene>
<keyword evidence="2" id="KW-0963">Cytoplasm</keyword>
<dbReference type="PROSITE" id="PS51257">
    <property type="entry name" value="PROKAR_LIPOPROTEIN"/>
    <property type="match status" value="1"/>
</dbReference>
<evidence type="ECO:0000256" key="4">
    <source>
        <dbReference type="ARBA" id="ARBA00022759"/>
    </source>
</evidence>
<keyword evidence="5" id="KW-0378">Hydrolase</keyword>
<dbReference type="AlphaFoldDB" id="A0ABD1W4A8"/>
<proteinExistence type="predicted"/>
<comment type="caution">
    <text evidence="6">The sequence shown here is derived from an EMBL/GenBank/DDBJ whole genome shotgun (WGS) entry which is preliminary data.</text>
</comment>
<dbReference type="PANTHER" id="PTHR28511:SF1">
    <property type="entry name" value="ENDONUCLEASE V"/>
    <property type="match status" value="1"/>
</dbReference>
<accession>A0ABD1W4A8</accession>
<comment type="subcellular location">
    <subcellularLocation>
        <location evidence="1">Cytoplasm</location>
    </subcellularLocation>
</comment>
<evidence type="ECO:0000256" key="5">
    <source>
        <dbReference type="ARBA" id="ARBA00022801"/>
    </source>
</evidence>
<sequence>MKKGSLPFYPQQRLAWGGLWWACAGFGLACHLGVLANVPTVGIGKNLHHVDGLNQSRVRLLLEAEGNLSKDVFTLIGDSGSTLGAATRSTQDALKPIFILVGHRVSLASAIKTVKMSCRFRVPEPIRQVRVSGCRNLASTYQVINGSDIDFVTKHMAITGLTDNDTLRKS</sequence>
<dbReference type="Pfam" id="PF04493">
    <property type="entry name" value="Endonuclease_5"/>
    <property type="match status" value="1"/>
</dbReference>
<evidence type="ECO:0000256" key="3">
    <source>
        <dbReference type="ARBA" id="ARBA00022722"/>
    </source>
</evidence>
<reference evidence="7" key="1">
    <citation type="submission" date="2024-07" db="EMBL/GenBank/DDBJ databases">
        <title>Two chromosome-level genome assemblies of Korean endemic species Abeliophyllum distichum and Forsythia ovata (Oleaceae).</title>
        <authorList>
            <person name="Jang H."/>
        </authorList>
    </citation>
    <scope>NUCLEOTIDE SEQUENCE [LARGE SCALE GENOMIC DNA]</scope>
</reference>
<evidence type="ECO:0000313" key="7">
    <source>
        <dbReference type="Proteomes" id="UP001604277"/>
    </source>
</evidence>
<dbReference type="GO" id="GO:0004519">
    <property type="term" value="F:endonuclease activity"/>
    <property type="evidence" value="ECO:0007669"/>
    <property type="project" value="UniProtKB-KW"/>
</dbReference>
<keyword evidence="3" id="KW-0540">Nuclease</keyword>
<evidence type="ECO:0000256" key="1">
    <source>
        <dbReference type="ARBA" id="ARBA00004496"/>
    </source>
</evidence>
<evidence type="ECO:0000313" key="6">
    <source>
        <dbReference type="EMBL" id="KAL2544498.1"/>
    </source>
</evidence>